<sequence length="180" mass="21769">MPRAKTKDDLIKDSKANFEKLWKFIDSMSEKELKNEFNFLDDKKKKEAHWKRDKNLRDILVHLYEWHRLTILWIYSNQQGVQTEFLPKPYTWKTYGVMNEEFFKKHQKTSLNEAKDMLKKSHEEIMEIISKFSNEELFSKNVFVWTKTTTLGSYLISSSSSHYEWALKKLKAHRKKVEKL</sequence>
<accession>A0A2P8R3E6</accession>
<dbReference type="Proteomes" id="UP000240535">
    <property type="component" value="Unassembled WGS sequence"/>
</dbReference>
<comment type="caution">
    <text evidence="1">The sequence shown here is derived from an EMBL/GenBank/DDBJ whole genome shotgun (WGS) entry which is preliminary data.</text>
</comment>
<evidence type="ECO:0008006" key="3">
    <source>
        <dbReference type="Google" id="ProtNLM"/>
    </source>
</evidence>
<dbReference type="InterPro" id="IPR012550">
    <property type="entry name" value="DUF1706"/>
</dbReference>
<dbReference type="OrthoDB" id="5347938at2"/>
<dbReference type="InterPro" id="IPR034660">
    <property type="entry name" value="DinB/YfiT-like"/>
</dbReference>
<reference evidence="2" key="1">
    <citation type="submission" date="2017-10" db="EMBL/GenBank/DDBJ databases">
        <title>Campylobacter species from seals.</title>
        <authorList>
            <person name="Gilbert M.J."/>
            <person name="Zomer A.L."/>
            <person name="Timmerman A.J."/>
            <person name="Duim B."/>
            <person name="Wagenaar J.A."/>
        </authorList>
    </citation>
    <scope>NUCLEOTIDE SEQUENCE [LARGE SCALE GENOMIC DNA]</scope>
    <source>
        <strain evidence="2">17S00004-5</strain>
    </source>
</reference>
<evidence type="ECO:0000313" key="2">
    <source>
        <dbReference type="Proteomes" id="UP000240535"/>
    </source>
</evidence>
<dbReference type="SUPFAM" id="SSF109854">
    <property type="entry name" value="DinB/YfiT-like putative metalloenzymes"/>
    <property type="match status" value="1"/>
</dbReference>
<dbReference type="RefSeq" id="WP_106869375.1">
    <property type="nucleotide sequence ID" value="NZ_CP053841.1"/>
</dbReference>
<dbReference type="PANTHER" id="PTHR40658:SF4">
    <property type="entry name" value="HYPOTHETICAL CYTOSOLIC PROTEIN"/>
    <property type="match status" value="1"/>
</dbReference>
<dbReference type="AlphaFoldDB" id="A0A2P8R3E6"/>
<dbReference type="EMBL" id="PDHH01000001">
    <property type="protein sequence ID" value="PSM53016.1"/>
    <property type="molecule type" value="Genomic_DNA"/>
</dbReference>
<protein>
    <recommendedName>
        <fullName evidence="3">ClbS/DfsB family four-helix bundle protein</fullName>
    </recommendedName>
</protein>
<dbReference type="Pfam" id="PF08020">
    <property type="entry name" value="DUF1706"/>
    <property type="match status" value="1"/>
</dbReference>
<proteinExistence type="predicted"/>
<organism evidence="1 2">
    <name type="scientific">Campylobacter blaseri</name>
    <dbReference type="NCBI Taxonomy" id="2042961"/>
    <lineage>
        <taxon>Bacteria</taxon>
        <taxon>Pseudomonadati</taxon>
        <taxon>Campylobacterota</taxon>
        <taxon>Epsilonproteobacteria</taxon>
        <taxon>Campylobacterales</taxon>
        <taxon>Campylobacteraceae</taxon>
        <taxon>Campylobacter</taxon>
    </lineage>
</organism>
<keyword evidence="2" id="KW-1185">Reference proteome</keyword>
<name>A0A2P8R3E6_9BACT</name>
<dbReference type="PIRSF" id="PIRSF031551">
    <property type="entry name" value="DUF1706"/>
    <property type="match status" value="1"/>
</dbReference>
<gene>
    <name evidence="1" type="ORF">CQ405_00210</name>
</gene>
<dbReference type="PANTHER" id="PTHR40658">
    <property type="match status" value="1"/>
</dbReference>
<evidence type="ECO:0000313" key="1">
    <source>
        <dbReference type="EMBL" id="PSM53016.1"/>
    </source>
</evidence>
<dbReference type="Gene3D" id="1.20.120.450">
    <property type="entry name" value="dinb family like domain"/>
    <property type="match status" value="1"/>
</dbReference>